<protein>
    <submittedName>
        <fullName evidence="1">Uncharacterized protein</fullName>
    </submittedName>
</protein>
<keyword evidence="2" id="KW-1185">Reference proteome</keyword>
<dbReference type="EMBL" id="JMSE01001474">
    <property type="protein sequence ID" value="KDN60776.1"/>
    <property type="molecule type" value="Genomic_DNA"/>
</dbReference>
<dbReference type="AlphaFoldDB" id="A0A066X4V8"/>
<reference evidence="2" key="1">
    <citation type="journal article" date="2014" name="Genome Announc.">
        <title>Draft genome sequence of Colletotrichum sublineola, a destructive pathogen of cultivated sorghum.</title>
        <authorList>
            <person name="Baroncelli R."/>
            <person name="Sanz-Martin J.M."/>
            <person name="Rech G.E."/>
            <person name="Sukno S.A."/>
            <person name="Thon M.R."/>
        </authorList>
    </citation>
    <scope>NUCLEOTIDE SEQUENCE [LARGE SCALE GENOMIC DNA]</scope>
    <source>
        <strain evidence="2">TX430BB</strain>
    </source>
</reference>
<organism evidence="1 2">
    <name type="scientific">Colletotrichum sublineola</name>
    <name type="common">Sorghum anthracnose fungus</name>
    <dbReference type="NCBI Taxonomy" id="1173701"/>
    <lineage>
        <taxon>Eukaryota</taxon>
        <taxon>Fungi</taxon>
        <taxon>Dikarya</taxon>
        <taxon>Ascomycota</taxon>
        <taxon>Pezizomycotina</taxon>
        <taxon>Sordariomycetes</taxon>
        <taxon>Hypocreomycetidae</taxon>
        <taxon>Glomerellales</taxon>
        <taxon>Glomerellaceae</taxon>
        <taxon>Colletotrichum</taxon>
        <taxon>Colletotrichum graminicola species complex</taxon>
    </lineage>
</organism>
<gene>
    <name evidence="1" type="ORF">CSUB01_05968</name>
</gene>
<comment type="caution">
    <text evidence="1">The sequence shown here is derived from an EMBL/GenBank/DDBJ whole genome shotgun (WGS) entry which is preliminary data.</text>
</comment>
<proteinExistence type="predicted"/>
<name>A0A066X4V8_COLSU</name>
<evidence type="ECO:0000313" key="2">
    <source>
        <dbReference type="Proteomes" id="UP000027238"/>
    </source>
</evidence>
<dbReference type="HOGENOM" id="CLU_1137930_0_0_1"/>
<accession>A0A066X4V8</accession>
<dbReference type="Proteomes" id="UP000027238">
    <property type="component" value="Unassembled WGS sequence"/>
</dbReference>
<evidence type="ECO:0000313" key="1">
    <source>
        <dbReference type="EMBL" id="KDN60776.1"/>
    </source>
</evidence>
<sequence>MTSLGNREGAVMYRIIFNIPGKPVFALKSVRLSPLSLIAFPSPFRPSPFLQSSALCVNDMKDFTEKFWLESFKRDDQDQILMIGKFINDPNTIEVSIYDLLPRGKYDAGIDFKGIRPPPNTPPEYVLEFLEFLARYARALLQILESENPQQAGALEMVIRKQYQIYALPNMGRDPTTKMDLEWGTIEPQSQVYVKTEGDWGTVESQDVLGDGYEDWMRNMSDFNRWKKCMSVSSAILRVIWLKI</sequence>